<dbReference type="Proteomes" id="UP000008881">
    <property type="component" value="Chromosome"/>
</dbReference>
<dbReference type="CDD" id="cd16414">
    <property type="entry name" value="dndB_like"/>
    <property type="match status" value="1"/>
</dbReference>
<dbReference type="Pfam" id="PF14072">
    <property type="entry name" value="DndB"/>
    <property type="match status" value="1"/>
</dbReference>
<proteinExistence type="predicted"/>
<evidence type="ECO:0000313" key="1">
    <source>
        <dbReference type="EMBL" id="AEG99382.1"/>
    </source>
</evidence>
<dbReference type="AlphaFoldDB" id="A0A0H3FY93"/>
<dbReference type="RefSeq" id="WP_015705902.1">
    <property type="nucleotide sequence ID" value="NC_015663.1"/>
</dbReference>
<evidence type="ECO:0000313" key="2">
    <source>
        <dbReference type="Proteomes" id="UP000008881"/>
    </source>
</evidence>
<dbReference type="PATRIC" id="fig|1028307.3.peg.4445"/>
<dbReference type="NCBIfam" id="TIGR03187">
    <property type="entry name" value="DGQHR"/>
    <property type="match status" value="1"/>
</dbReference>
<protein>
    <submittedName>
        <fullName evidence="1">Bacteriophage protein</fullName>
    </submittedName>
</protein>
<dbReference type="EMBL" id="CP002824">
    <property type="protein sequence ID" value="AEG99382.1"/>
    <property type="molecule type" value="Genomic_DNA"/>
</dbReference>
<sequence>MNNEIELTAALATSKKSKVGDHFFEFPASRGTQGGSIVLMLTVPARTLTRVLASDNYGDTLERSQRELNPARAKKFYQYLVEAYENKEPFIIPPLVGNCDSYVEFEEFGNTNVGVARFPMDAEIKLFDGQHRAAGIAEYCRTIDEPIHVPMMLTLQLPLKTRQQFFSDINNNVSKPSAAINMAYNRRDKNAQEMVKFISSHDVFSEVTDFEHNVVPAKSDKWVSFKALSDATAKFSGSCSQDDLEGLWNAWLMLTGLDDIRRGTNQAEYKREYIQFHAVMINAFGYAVQRLSEGRGIRGVTLMIEDLVMNTGITDREDFFLISSWDGVCASCEKSRPTVIANVSAQKAAALRLMDAIVNKNLTATNSKDACHD</sequence>
<reference evidence="1 2" key="1">
    <citation type="journal article" date="2012" name="J. Bacteriol.">
        <title>Complete genome sequence of Enterobacter aerogenes KCTC 2190.</title>
        <authorList>
            <person name="Shin S.H."/>
            <person name="Kim S."/>
            <person name="Kim J.Y."/>
            <person name="Lee S."/>
            <person name="Um Y."/>
            <person name="Oh M.K."/>
            <person name="Kim Y.R."/>
            <person name="Lee J."/>
            <person name="Yang K.S."/>
        </authorList>
    </citation>
    <scope>NUCLEOTIDE SEQUENCE [LARGE SCALE GENOMIC DNA]</scope>
    <source>
        <strain evidence="1 2">KCTC 2190</strain>
    </source>
</reference>
<keyword evidence="2" id="KW-1185">Reference proteome</keyword>
<dbReference type="KEGG" id="eae:EAE_22415"/>
<accession>A0A0H3FY93</accession>
<dbReference type="InterPro" id="IPR017601">
    <property type="entry name" value="DGQHR-contain_dom"/>
</dbReference>
<dbReference type="GeneID" id="93312648"/>
<name>A0A0H3FY93_KLEAK</name>
<dbReference type="OrthoDB" id="3524978at2"/>
<gene>
    <name evidence="1" type="ordered locus">EAE_22415</name>
</gene>
<dbReference type="eggNOG" id="ENOG502Z8U6">
    <property type="taxonomic scope" value="Bacteria"/>
</dbReference>
<dbReference type="HOGENOM" id="CLU_036711_0_0_6"/>
<organism evidence="1 2">
    <name type="scientific">Klebsiella aerogenes (strain ATCC 13048 / DSM 30053 / CCUG 1429 / JCM 1235 / KCTC 2190 / NBRC 13534 / NCIMB 10102 / NCTC 10006 / CDC 819-56)</name>
    <name type="common">Enterobacter aerogenes</name>
    <dbReference type="NCBI Taxonomy" id="1028307"/>
    <lineage>
        <taxon>Bacteria</taxon>
        <taxon>Pseudomonadati</taxon>
        <taxon>Pseudomonadota</taxon>
        <taxon>Gammaproteobacteria</taxon>
        <taxon>Enterobacterales</taxon>
        <taxon>Enterobacteriaceae</taxon>
        <taxon>Klebsiella/Raoultella group</taxon>
        <taxon>Klebsiella</taxon>
    </lineage>
</organism>
<dbReference type="InterPro" id="IPR017642">
    <property type="entry name" value="DNA_S_mod_DndB"/>
</dbReference>